<keyword evidence="8" id="KW-0902">Two-component regulatory system</keyword>
<evidence type="ECO:0000313" key="14">
    <source>
        <dbReference type="EMBL" id="SMG33316.1"/>
    </source>
</evidence>
<dbReference type="SMART" id="SM00028">
    <property type="entry name" value="TPR"/>
    <property type="match status" value="5"/>
</dbReference>
<evidence type="ECO:0000256" key="8">
    <source>
        <dbReference type="ARBA" id="ARBA00023012"/>
    </source>
</evidence>
<dbReference type="InterPro" id="IPR019734">
    <property type="entry name" value="TPR_rpt"/>
</dbReference>
<keyword evidence="3" id="KW-0597">Phosphoprotein</keyword>
<dbReference type="Proteomes" id="UP000193804">
    <property type="component" value="Unassembled WGS sequence"/>
</dbReference>
<dbReference type="PANTHER" id="PTHR24421">
    <property type="entry name" value="NITRATE/NITRITE SENSOR PROTEIN NARX-RELATED"/>
    <property type="match status" value="1"/>
</dbReference>
<evidence type="ECO:0000256" key="10">
    <source>
        <dbReference type="SAM" id="Coils"/>
    </source>
</evidence>
<dbReference type="PANTHER" id="PTHR24421:SF10">
    <property type="entry name" value="NITRATE_NITRITE SENSOR PROTEIN NARQ"/>
    <property type="match status" value="1"/>
</dbReference>
<dbReference type="Gene3D" id="3.30.565.10">
    <property type="entry name" value="Histidine kinase-like ATPase, C-terminal domain"/>
    <property type="match status" value="1"/>
</dbReference>
<reference evidence="15" key="1">
    <citation type="submission" date="2017-04" db="EMBL/GenBank/DDBJ databases">
        <authorList>
            <person name="Varghese N."/>
            <person name="Submissions S."/>
        </authorList>
    </citation>
    <scope>NUCLEOTIDE SEQUENCE [LARGE SCALE GENOMIC DNA]</scope>
    <source>
        <strain evidence="15">DSM 4125</strain>
    </source>
</reference>
<dbReference type="Gene3D" id="1.20.5.1930">
    <property type="match status" value="1"/>
</dbReference>
<feature type="region of interest" description="Disordered" evidence="11">
    <location>
        <begin position="590"/>
        <end position="609"/>
    </location>
</feature>
<keyword evidence="6" id="KW-0418">Kinase</keyword>
<keyword evidence="10" id="KW-0175">Coiled coil</keyword>
<dbReference type="GO" id="GO:0005524">
    <property type="term" value="F:ATP binding"/>
    <property type="evidence" value="ECO:0007669"/>
    <property type="project" value="UniProtKB-KW"/>
</dbReference>
<dbReference type="SUPFAM" id="SSF48452">
    <property type="entry name" value="TPR-like"/>
    <property type="match status" value="2"/>
</dbReference>
<keyword evidence="4" id="KW-0808">Transferase</keyword>
<evidence type="ECO:0000256" key="5">
    <source>
        <dbReference type="ARBA" id="ARBA00022741"/>
    </source>
</evidence>
<dbReference type="InterPro" id="IPR011990">
    <property type="entry name" value="TPR-like_helical_dom_sf"/>
</dbReference>
<dbReference type="PROSITE" id="PS50109">
    <property type="entry name" value="HIS_KIN"/>
    <property type="match status" value="1"/>
</dbReference>
<evidence type="ECO:0000256" key="1">
    <source>
        <dbReference type="ARBA" id="ARBA00000085"/>
    </source>
</evidence>
<dbReference type="GO" id="GO:0016020">
    <property type="term" value="C:membrane"/>
    <property type="evidence" value="ECO:0007669"/>
    <property type="project" value="InterPro"/>
</dbReference>
<evidence type="ECO:0000256" key="12">
    <source>
        <dbReference type="SAM" id="Phobius"/>
    </source>
</evidence>
<dbReference type="PROSITE" id="PS50005">
    <property type="entry name" value="TPR"/>
    <property type="match status" value="2"/>
</dbReference>
<comment type="catalytic activity">
    <reaction evidence="1">
        <text>ATP + protein L-histidine = ADP + protein N-phospho-L-histidine.</text>
        <dbReference type="EC" id="2.7.13.3"/>
    </reaction>
</comment>
<dbReference type="STRING" id="1028.SAMN05661096_02087"/>
<accession>A0A1X7JZT9</accession>
<feature type="repeat" description="TPR" evidence="9">
    <location>
        <begin position="228"/>
        <end position="261"/>
    </location>
</feature>
<dbReference type="InterPro" id="IPR036890">
    <property type="entry name" value="HATPase_C_sf"/>
</dbReference>
<evidence type="ECO:0000313" key="15">
    <source>
        <dbReference type="Proteomes" id="UP000193804"/>
    </source>
</evidence>
<dbReference type="EMBL" id="FXAW01000004">
    <property type="protein sequence ID" value="SMG33316.1"/>
    <property type="molecule type" value="Genomic_DNA"/>
</dbReference>
<dbReference type="AlphaFoldDB" id="A0A1X7JZT9"/>
<feature type="domain" description="Histidine kinase" evidence="13">
    <location>
        <begin position="401"/>
        <end position="590"/>
    </location>
</feature>
<dbReference type="Pfam" id="PF07730">
    <property type="entry name" value="HisKA_3"/>
    <property type="match status" value="1"/>
</dbReference>
<proteinExistence type="predicted"/>
<evidence type="ECO:0000256" key="9">
    <source>
        <dbReference type="PROSITE-ProRule" id="PRU00339"/>
    </source>
</evidence>
<dbReference type="InterPro" id="IPR011712">
    <property type="entry name" value="Sig_transdc_His_kin_sub3_dim/P"/>
</dbReference>
<dbReference type="Pfam" id="PF13181">
    <property type="entry name" value="TPR_8"/>
    <property type="match status" value="2"/>
</dbReference>
<dbReference type="InterPro" id="IPR050482">
    <property type="entry name" value="Sensor_HK_TwoCompSys"/>
</dbReference>
<feature type="compositionally biased region" description="Basic and acidic residues" evidence="11">
    <location>
        <begin position="590"/>
        <end position="602"/>
    </location>
</feature>
<evidence type="ECO:0000256" key="6">
    <source>
        <dbReference type="ARBA" id="ARBA00022777"/>
    </source>
</evidence>
<dbReference type="EC" id="2.7.13.3" evidence="2"/>
<sequence>MRFFLFHLVLIFSQSGVSYSQETENAYFDQAKELRNKNQLDSSFHYFVKAKNLFLKSQDSIGLALTNNYLGLISLSKNDKSNALNYLYTAIKINKSINNKDGLVGNYNNLANYYIKEDLKLALSYYQEAQKLLPKERKDTRSAIINMNIGVIFSSKDGEYFNYDSAIHYYLNSLESFKAINDSSSMSFLYHNLGFLYESKDNLEAAMNSYERSIELRQELKDDQEGLAKSFMAKGNILLKQKKYKESLEQYEKSLQIATTLGDEYRKMNLYSNMVKAKMGIGAVEEASVLFQEYNHLRDSLSTSEKMQEVKDLETKYETEKKEAEIKEQQLAIAEKNFQKNLFLGLSIALVVLIISTIWFFLQKQDYLKKLKNEEISNMKTEQELKELNAMMHGQEEERNRIASDLHDRLGARLSSIKLLFQSEQNETASNLKGKLLDNINEAIKETREISHNLSTDMLTRFGLETALKDMVRTINEAEKIKAELAIYGLQARLPLEVERNIYHIALELINNTIKHAEAESITLQISQAEEEINVFYEDDGKGFDVQNVVDSGMGMRSIYARVNTISGAVYFNSKPGKGINVVMTIPVKEDHSEEQKSDEQNSLKSKMA</sequence>
<evidence type="ECO:0000256" key="11">
    <source>
        <dbReference type="SAM" id="MobiDB-lite"/>
    </source>
</evidence>
<organism evidence="14 15">
    <name type="scientific">Marivirga sericea</name>
    <dbReference type="NCBI Taxonomy" id="1028"/>
    <lineage>
        <taxon>Bacteria</taxon>
        <taxon>Pseudomonadati</taxon>
        <taxon>Bacteroidota</taxon>
        <taxon>Cytophagia</taxon>
        <taxon>Cytophagales</taxon>
        <taxon>Marivirgaceae</taxon>
        <taxon>Marivirga</taxon>
    </lineage>
</organism>
<keyword evidence="15" id="KW-1185">Reference proteome</keyword>
<evidence type="ECO:0000256" key="3">
    <source>
        <dbReference type="ARBA" id="ARBA00022553"/>
    </source>
</evidence>
<feature type="transmembrane region" description="Helical" evidence="12">
    <location>
        <begin position="342"/>
        <end position="362"/>
    </location>
</feature>
<dbReference type="InterPro" id="IPR005467">
    <property type="entry name" value="His_kinase_dom"/>
</dbReference>
<keyword evidence="12" id="KW-0812">Transmembrane</keyword>
<dbReference type="SUPFAM" id="SSF55874">
    <property type="entry name" value="ATPase domain of HSP90 chaperone/DNA topoisomerase II/histidine kinase"/>
    <property type="match status" value="1"/>
</dbReference>
<keyword evidence="12" id="KW-1133">Transmembrane helix</keyword>
<dbReference type="Gene3D" id="1.25.40.10">
    <property type="entry name" value="Tetratricopeptide repeat domain"/>
    <property type="match status" value="1"/>
</dbReference>
<keyword evidence="7" id="KW-0067">ATP-binding</keyword>
<dbReference type="CDD" id="cd16917">
    <property type="entry name" value="HATPase_UhpB-NarQ-NarX-like"/>
    <property type="match status" value="1"/>
</dbReference>
<keyword evidence="5" id="KW-0547">Nucleotide-binding</keyword>
<dbReference type="Pfam" id="PF02518">
    <property type="entry name" value="HATPase_c"/>
    <property type="match status" value="1"/>
</dbReference>
<dbReference type="GO" id="GO:0046983">
    <property type="term" value="F:protein dimerization activity"/>
    <property type="evidence" value="ECO:0007669"/>
    <property type="project" value="InterPro"/>
</dbReference>
<dbReference type="InterPro" id="IPR003594">
    <property type="entry name" value="HATPase_dom"/>
</dbReference>
<evidence type="ECO:0000256" key="2">
    <source>
        <dbReference type="ARBA" id="ARBA00012438"/>
    </source>
</evidence>
<feature type="coiled-coil region" evidence="10">
    <location>
        <begin position="303"/>
        <end position="337"/>
    </location>
</feature>
<keyword evidence="9" id="KW-0802">TPR repeat</keyword>
<name>A0A1X7JZT9_9BACT</name>
<gene>
    <name evidence="14" type="ORF">SAMN05661096_02087</name>
</gene>
<evidence type="ECO:0000259" key="13">
    <source>
        <dbReference type="PROSITE" id="PS50109"/>
    </source>
</evidence>
<evidence type="ECO:0000256" key="7">
    <source>
        <dbReference type="ARBA" id="ARBA00022840"/>
    </source>
</evidence>
<feature type="repeat" description="TPR" evidence="9">
    <location>
        <begin position="187"/>
        <end position="220"/>
    </location>
</feature>
<evidence type="ECO:0000256" key="4">
    <source>
        <dbReference type="ARBA" id="ARBA00022679"/>
    </source>
</evidence>
<dbReference type="GO" id="GO:0000155">
    <property type="term" value="F:phosphorelay sensor kinase activity"/>
    <property type="evidence" value="ECO:0007669"/>
    <property type="project" value="InterPro"/>
</dbReference>
<feature type="coiled-coil region" evidence="10">
    <location>
        <begin position="364"/>
        <end position="405"/>
    </location>
</feature>
<protein>
    <recommendedName>
        <fullName evidence="2">histidine kinase</fullName>
        <ecNumber evidence="2">2.7.13.3</ecNumber>
    </recommendedName>
</protein>
<keyword evidence="12" id="KW-0472">Membrane</keyword>